<proteinExistence type="predicted"/>
<evidence type="ECO:0000256" key="1">
    <source>
        <dbReference type="ARBA" id="ARBA00023015"/>
    </source>
</evidence>
<evidence type="ECO:0000313" key="5">
    <source>
        <dbReference type="EMBL" id="QTQ14486.1"/>
    </source>
</evidence>
<feature type="domain" description="HTH lacI-type" evidence="4">
    <location>
        <begin position="5"/>
        <end position="59"/>
    </location>
</feature>
<dbReference type="AlphaFoldDB" id="A0A975F4V9"/>
<keyword evidence="3" id="KW-0804">Transcription</keyword>
<dbReference type="SMART" id="SM00354">
    <property type="entry name" value="HTH_LACI"/>
    <property type="match status" value="1"/>
</dbReference>
<keyword evidence="1" id="KW-0805">Transcription regulation</keyword>
<dbReference type="Pfam" id="PF13407">
    <property type="entry name" value="Peripla_BP_4"/>
    <property type="match status" value="1"/>
</dbReference>
<dbReference type="RefSeq" id="WP_210119138.1">
    <property type="nucleotide sequence ID" value="NZ_CP054142.1"/>
</dbReference>
<dbReference type="Gene3D" id="1.10.260.40">
    <property type="entry name" value="lambda repressor-like DNA-binding domains"/>
    <property type="match status" value="1"/>
</dbReference>
<evidence type="ECO:0000256" key="2">
    <source>
        <dbReference type="ARBA" id="ARBA00023125"/>
    </source>
</evidence>
<evidence type="ECO:0000256" key="3">
    <source>
        <dbReference type="ARBA" id="ARBA00023163"/>
    </source>
</evidence>
<dbReference type="InterPro" id="IPR010982">
    <property type="entry name" value="Lambda_DNA-bd_dom_sf"/>
</dbReference>
<dbReference type="KEGG" id="tpav:HRQ91_08480"/>
<dbReference type="InterPro" id="IPR028082">
    <property type="entry name" value="Peripla_BP_I"/>
</dbReference>
<accession>A0A975F4V9</accession>
<sequence>MDGKVTLKDISKATGYSLISIHRAIYNKEGLSEETRKKILKAVEKTGYRVNYMASALKRKTIKIALIMCEGNTTGDYHNTMLAGCRMAAGEFAGLNCTVSEFLYPAGLIGAKQECRILDSLLYEHPEEYDGLLVVPENTGRELSLCLNKHIAQGTPVILIDNKFEDMKYLCCISPRSYLIGRLGAEYLCKTSSPGKILVALGDETSKTHQENVEGFEAYINDNKLPFSCVYIHDPYDEEEETALIDSAVQSDSAITAMYTVREKNSHALAKVASRYPQRKFQVLASDLCPSNVQNLKEGIVSGVIDKNAYQRGYLGMSTLFGYVLKHENPKAKILSVPVSIVMQSNLPFYVGEMGSGICISSTEI</sequence>
<dbReference type="GO" id="GO:0000976">
    <property type="term" value="F:transcription cis-regulatory region binding"/>
    <property type="evidence" value="ECO:0007669"/>
    <property type="project" value="TreeGrafter"/>
</dbReference>
<dbReference type="EMBL" id="CP054142">
    <property type="protein sequence ID" value="QTQ14486.1"/>
    <property type="molecule type" value="Genomic_DNA"/>
</dbReference>
<evidence type="ECO:0000259" key="4">
    <source>
        <dbReference type="PROSITE" id="PS50932"/>
    </source>
</evidence>
<name>A0A975F4V9_9SPIR</name>
<dbReference type="PANTHER" id="PTHR30146">
    <property type="entry name" value="LACI-RELATED TRANSCRIPTIONAL REPRESSOR"/>
    <property type="match status" value="1"/>
</dbReference>
<dbReference type="Pfam" id="PF00356">
    <property type="entry name" value="LacI"/>
    <property type="match status" value="1"/>
</dbReference>
<dbReference type="InterPro" id="IPR000843">
    <property type="entry name" value="HTH_LacI"/>
</dbReference>
<dbReference type="PROSITE" id="PS50932">
    <property type="entry name" value="HTH_LACI_2"/>
    <property type="match status" value="1"/>
</dbReference>
<dbReference type="GO" id="GO:0003700">
    <property type="term" value="F:DNA-binding transcription factor activity"/>
    <property type="evidence" value="ECO:0007669"/>
    <property type="project" value="TreeGrafter"/>
</dbReference>
<organism evidence="5 6">
    <name type="scientific">Treponema parvum</name>
    <dbReference type="NCBI Taxonomy" id="138851"/>
    <lineage>
        <taxon>Bacteria</taxon>
        <taxon>Pseudomonadati</taxon>
        <taxon>Spirochaetota</taxon>
        <taxon>Spirochaetia</taxon>
        <taxon>Spirochaetales</taxon>
        <taxon>Treponemataceae</taxon>
        <taxon>Treponema</taxon>
    </lineage>
</organism>
<dbReference type="Gene3D" id="3.40.50.2300">
    <property type="match status" value="2"/>
</dbReference>
<dbReference type="CDD" id="cd01392">
    <property type="entry name" value="HTH_LacI"/>
    <property type="match status" value="1"/>
</dbReference>
<keyword evidence="2 5" id="KW-0238">DNA-binding</keyword>
<keyword evidence="6" id="KW-1185">Reference proteome</keyword>
<dbReference type="SUPFAM" id="SSF53822">
    <property type="entry name" value="Periplasmic binding protein-like I"/>
    <property type="match status" value="1"/>
</dbReference>
<evidence type="ECO:0000313" key="6">
    <source>
        <dbReference type="Proteomes" id="UP000671908"/>
    </source>
</evidence>
<dbReference type="InterPro" id="IPR025997">
    <property type="entry name" value="SBP_2_dom"/>
</dbReference>
<reference evidence="5 6" key="1">
    <citation type="journal article" date="2021" name="Microbiol. Resour. Announc.">
        <title>Complete Genome Sequences of Three Human Oral Treponema parvum Isolates.</title>
        <authorList>
            <person name="Zeng H."/>
            <person name="Watt R.M."/>
        </authorList>
    </citation>
    <scope>NUCLEOTIDE SEQUENCE [LARGE SCALE GENOMIC DNA]</scope>
    <source>
        <strain evidence="5 6">ATCC 700770</strain>
    </source>
</reference>
<protein>
    <submittedName>
        <fullName evidence="5">LacI family DNA-binding transcriptional regulator</fullName>
    </submittedName>
</protein>
<dbReference type="Proteomes" id="UP000671908">
    <property type="component" value="Chromosome"/>
</dbReference>
<dbReference type="SUPFAM" id="SSF47413">
    <property type="entry name" value="lambda repressor-like DNA-binding domains"/>
    <property type="match status" value="1"/>
</dbReference>
<gene>
    <name evidence="5" type="ORF">HRQ91_08480</name>
</gene>
<dbReference type="PANTHER" id="PTHR30146:SF109">
    <property type="entry name" value="HTH-TYPE TRANSCRIPTIONAL REGULATOR GALS"/>
    <property type="match status" value="1"/>
</dbReference>